<name>A0ACC2RYD6_9FUNG</name>
<accession>A0ACC2RYD6</accession>
<organism evidence="1 2">
    <name type="scientific">Entomophthora muscae</name>
    <dbReference type="NCBI Taxonomy" id="34485"/>
    <lineage>
        <taxon>Eukaryota</taxon>
        <taxon>Fungi</taxon>
        <taxon>Fungi incertae sedis</taxon>
        <taxon>Zoopagomycota</taxon>
        <taxon>Entomophthoromycotina</taxon>
        <taxon>Entomophthoromycetes</taxon>
        <taxon>Entomophthorales</taxon>
        <taxon>Entomophthoraceae</taxon>
        <taxon>Entomophthora</taxon>
    </lineage>
</organism>
<comment type="caution">
    <text evidence="1">The sequence shown here is derived from an EMBL/GenBank/DDBJ whole genome shotgun (WGS) entry which is preliminary data.</text>
</comment>
<evidence type="ECO:0000313" key="2">
    <source>
        <dbReference type="Proteomes" id="UP001165960"/>
    </source>
</evidence>
<keyword evidence="2" id="KW-1185">Reference proteome</keyword>
<gene>
    <name evidence="1" type="ORF">DSO57_1007590</name>
</gene>
<dbReference type="Proteomes" id="UP001165960">
    <property type="component" value="Unassembled WGS sequence"/>
</dbReference>
<dbReference type="EMBL" id="QTSX02006412">
    <property type="protein sequence ID" value="KAJ9055098.1"/>
    <property type="molecule type" value="Genomic_DNA"/>
</dbReference>
<proteinExistence type="predicted"/>
<protein>
    <submittedName>
        <fullName evidence="1">Uncharacterized protein</fullName>
    </submittedName>
</protein>
<reference evidence="1" key="1">
    <citation type="submission" date="2022-04" db="EMBL/GenBank/DDBJ databases">
        <title>Genome of the entomopathogenic fungus Entomophthora muscae.</title>
        <authorList>
            <person name="Elya C."/>
            <person name="Lovett B.R."/>
            <person name="Lee E."/>
            <person name="Macias A.M."/>
            <person name="Hajek A.E."/>
            <person name="De Bivort B.L."/>
            <person name="Kasson M.T."/>
            <person name="De Fine Licht H.H."/>
            <person name="Stajich J.E."/>
        </authorList>
    </citation>
    <scope>NUCLEOTIDE SEQUENCE</scope>
    <source>
        <strain evidence="1">Berkeley</strain>
    </source>
</reference>
<sequence length="453" mass="51517">MLFKGLTSRYWMPSPKPLYFAISLLLGFPNHALGLFNSKSLVKDMSGPEFEKKIHKIKHVTMVKFYAPWCGHCKNLAPIYHEVAAKIKDVAKVVAINCDEEMNKPVCSKYDVKGFPTLKLFPSSIVSKGKTKKPLDYNGERSKKAIKDFIINAIPDTSKKVVASGKETKYSISIDKFLENESSEASPKVLLFSEKPAAQPIYKSLALEFHERASFGLILKKEAELVKRFEVEKFPSLLVIPSVQDNQNESSSPVKYEGEFSFEKLKNFLESYATPKKTKATQPKNEAETKPEEKEEPFDPEVAKLAEQEEFEKECLNKAGICILNLIPSGQESVVESLKAIKKKIHDTKNTFKMITTVPDINFYYTSVLPTTFLTKQFEMGDVTTPVTLILQPRRKLYAFKELANDDTLQDSLYEFLESGVKGKIKFYQYSFIPKIKKIKKARVTQDSDYDEL</sequence>
<evidence type="ECO:0000313" key="1">
    <source>
        <dbReference type="EMBL" id="KAJ9055098.1"/>
    </source>
</evidence>